<keyword evidence="1" id="KW-1133">Transmembrane helix</keyword>
<dbReference type="Proteomes" id="UP000436911">
    <property type="component" value="Unassembled WGS sequence"/>
</dbReference>
<sequence>MTFTIGFGWWIVPAVITLLAFGYAAFMSREEGNDQYGVAAIISLGFYLMAAVVSLLAWLIWSLAA</sequence>
<feature type="transmembrane region" description="Helical" evidence="1">
    <location>
        <begin position="38"/>
        <end position="61"/>
    </location>
</feature>
<dbReference type="EMBL" id="QUSG01000006">
    <property type="protein sequence ID" value="KAA3527062.1"/>
    <property type="molecule type" value="Genomic_DNA"/>
</dbReference>
<dbReference type="AlphaFoldDB" id="A0A7J4X4V7"/>
<reference evidence="2 3" key="1">
    <citation type="submission" date="2018-08" db="EMBL/GenBank/DDBJ databases">
        <title>Genome sequencing of Agrobacterium vitis strain ICMP 10754.</title>
        <authorList>
            <person name="Visnovsky S.B."/>
            <person name="Pitman A.R."/>
        </authorList>
    </citation>
    <scope>NUCLEOTIDE SEQUENCE [LARGE SCALE GENOMIC DNA]</scope>
    <source>
        <strain evidence="2 3">ICMP 10754</strain>
    </source>
</reference>
<evidence type="ECO:0000313" key="2">
    <source>
        <dbReference type="EMBL" id="KAA3527062.1"/>
    </source>
</evidence>
<dbReference type="RefSeq" id="WP_149916814.1">
    <property type="nucleotide sequence ID" value="NZ_QUSG01000006.1"/>
</dbReference>
<name>A0A7J4X4V7_AGRVI</name>
<comment type="caution">
    <text evidence="2">The sequence shown here is derived from an EMBL/GenBank/DDBJ whole genome shotgun (WGS) entry which is preliminary data.</text>
</comment>
<evidence type="ECO:0000313" key="3">
    <source>
        <dbReference type="Proteomes" id="UP000436911"/>
    </source>
</evidence>
<accession>A0A7J4X4V7</accession>
<feature type="transmembrane region" description="Helical" evidence="1">
    <location>
        <begin position="6"/>
        <end position="26"/>
    </location>
</feature>
<organism evidence="2 3">
    <name type="scientific">Agrobacterium vitis</name>
    <name type="common">Rhizobium vitis</name>
    <dbReference type="NCBI Taxonomy" id="373"/>
    <lineage>
        <taxon>Bacteria</taxon>
        <taxon>Pseudomonadati</taxon>
        <taxon>Pseudomonadota</taxon>
        <taxon>Alphaproteobacteria</taxon>
        <taxon>Hyphomicrobiales</taxon>
        <taxon>Rhizobiaceae</taxon>
        <taxon>Rhizobium/Agrobacterium group</taxon>
        <taxon>Agrobacterium</taxon>
    </lineage>
</organism>
<protein>
    <submittedName>
        <fullName evidence="2">Uncharacterized protein</fullName>
    </submittedName>
</protein>
<gene>
    <name evidence="2" type="ORF">DXT89_14100</name>
</gene>
<proteinExistence type="predicted"/>
<keyword evidence="1" id="KW-0812">Transmembrane</keyword>
<keyword evidence="1" id="KW-0472">Membrane</keyword>
<evidence type="ECO:0000256" key="1">
    <source>
        <dbReference type="SAM" id="Phobius"/>
    </source>
</evidence>